<accession>A0A7H0VEM5</accession>
<gene>
    <name evidence="3" type="ORF">H4K34_17655</name>
</gene>
<evidence type="ECO:0000313" key="3">
    <source>
        <dbReference type="EMBL" id="QNR24173.1"/>
    </source>
</evidence>
<dbReference type="AlphaFoldDB" id="A0A7H0VEM5"/>
<protein>
    <submittedName>
        <fullName evidence="3">Universal stress protein</fullName>
    </submittedName>
</protein>
<keyword evidence="4" id="KW-1185">Reference proteome</keyword>
<name>A0A7H0VEM5_9FLAO</name>
<dbReference type="Pfam" id="PF00582">
    <property type="entry name" value="Usp"/>
    <property type="match status" value="1"/>
</dbReference>
<proteinExistence type="inferred from homology"/>
<comment type="similarity">
    <text evidence="1">Belongs to the universal stress protein A family.</text>
</comment>
<dbReference type="Gene3D" id="3.40.50.12370">
    <property type="match status" value="1"/>
</dbReference>
<evidence type="ECO:0000259" key="2">
    <source>
        <dbReference type="Pfam" id="PF00582"/>
    </source>
</evidence>
<dbReference type="CDD" id="cd00293">
    <property type="entry name" value="USP-like"/>
    <property type="match status" value="1"/>
</dbReference>
<dbReference type="PRINTS" id="PR01438">
    <property type="entry name" value="UNVRSLSTRESS"/>
</dbReference>
<dbReference type="EMBL" id="CP060139">
    <property type="protein sequence ID" value="QNR24173.1"/>
    <property type="molecule type" value="Genomic_DNA"/>
</dbReference>
<evidence type="ECO:0000256" key="1">
    <source>
        <dbReference type="ARBA" id="ARBA00008791"/>
    </source>
</evidence>
<reference evidence="3 4" key="1">
    <citation type="submission" date="2020-08" db="EMBL/GenBank/DDBJ databases">
        <title>Croceimicrobium hydrocarbonivorans gen. nov., sp. nov., a novel marine bacterium isolated from a bacterial consortium that degrades polyethylene terephthalate.</title>
        <authorList>
            <person name="Liu R."/>
        </authorList>
    </citation>
    <scope>NUCLEOTIDE SEQUENCE [LARGE SCALE GENOMIC DNA]</scope>
    <source>
        <strain evidence="3 4">A20-9</strain>
    </source>
</reference>
<feature type="domain" description="UspA" evidence="2">
    <location>
        <begin position="6"/>
        <end position="131"/>
    </location>
</feature>
<sequence length="263" mass="30118">MKNLQIIYPTDFSELSIDTLNALIPFLKQGNNRLVLLHAAQRKRKSLAADKVATQEAFDHFVSACPGLTGLQYECRWDFAISKELILQESDKVECDLVIMATKGAKGLDRLWGSKTEAVVRDAIVPIIVLPKGAALTEVNRIVLAVDYEELSCDHRLSPLLQLADHMKTEIDVLTVNRKEEQLSRKEKMHRKQLKYRLQDFPHRFSYHFENEVGEGLIKYAKAHRASLIAIMPRDYHFLESIFHESLSRKMILDSPVPLLILK</sequence>
<dbReference type="RefSeq" id="WP_210758708.1">
    <property type="nucleotide sequence ID" value="NZ_CP060139.1"/>
</dbReference>
<dbReference type="InterPro" id="IPR006015">
    <property type="entry name" value="Universal_stress_UspA"/>
</dbReference>
<evidence type="ECO:0000313" key="4">
    <source>
        <dbReference type="Proteomes" id="UP000516305"/>
    </source>
</evidence>
<dbReference type="KEGG" id="chyd:H4K34_17655"/>
<dbReference type="PANTHER" id="PTHR46268:SF22">
    <property type="entry name" value="SENSOR PROTEIN KDPD-RELATED"/>
    <property type="match status" value="1"/>
</dbReference>
<dbReference type="InterPro" id="IPR006016">
    <property type="entry name" value="UspA"/>
</dbReference>
<dbReference type="Proteomes" id="UP000516305">
    <property type="component" value="Chromosome"/>
</dbReference>
<organism evidence="3 4">
    <name type="scientific">Croceimicrobium hydrocarbonivorans</name>
    <dbReference type="NCBI Taxonomy" id="2761580"/>
    <lineage>
        <taxon>Bacteria</taxon>
        <taxon>Pseudomonadati</taxon>
        <taxon>Bacteroidota</taxon>
        <taxon>Flavobacteriia</taxon>
        <taxon>Flavobacteriales</taxon>
        <taxon>Owenweeksiaceae</taxon>
        <taxon>Croceimicrobium</taxon>
    </lineage>
</organism>
<dbReference type="PANTHER" id="PTHR46268">
    <property type="entry name" value="STRESS RESPONSE PROTEIN NHAX"/>
    <property type="match status" value="1"/>
</dbReference>
<dbReference type="SUPFAM" id="SSF52402">
    <property type="entry name" value="Adenine nucleotide alpha hydrolases-like"/>
    <property type="match status" value="2"/>
</dbReference>